<protein>
    <submittedName>
        <fullName evidence="1">Uncharacterized protein</fullName>
    </submittedName>
</protein>
<dbReference type="AlphaFoldDB" id="A0A9Q0V0U7"/>
<organism evidence="1 2">
    <name type="scientific">Salix purpurea</name>
    <name type="common">Purple osier willow</name>
    <dbReference type="NCBI Taxonomy" id="77065"/>
    <lineage>
        <taxon>Eukaryota</taxon>
        <taxon>Viridiplantae</taxon>
        <taxon>Streptophyta</taxon>
        <taxon>Embryophyta</taxon>
        <taxon>Tracheophyta</taxon>
        <taxon>Spermatophyta</taxon>
        <taxon>Magnoliopsida</taxon>
        <taxon>eudicotyledons</taxon>
        <taxon>Gunneridae</taxon>
        <taxon>Pentapetalae</taxon>
        <taxon>rosids</taxon>
        <taxon>fabids</taxon>
        <taxon>Malpighiales</taxon>
        <taxon>Salicaceae</taxon>
        <taxon>Saliceae</taxon>
        <taxon>Salix</taxon>
    </lineage>
</organism>
<dbReference type="EMBL" id="JAPFFK010000010">
    <property type="protein sequence ID" value="KAJ6740064.1"/>
    <property type="molecule type" value="Genomic_DNA"/>
</dbReference>
<dbReference type="Proteomes" id="UP001151532">
    <property type="component" value="Chromosome 7"/>
</dbReference>
<keyword evidence="2" id="KW-1185">Reference proteome</keyword>
<name>A0A9Q0V0U7_SALPP</name>
<evidence type="ECO:0000313" key="1">
    <source>
        <dbReference type="EMBL" id="KAJ6740064.1"/>
    </source>
</evidence>
<proteinExistence type="predicted"/>
<sequence>MLLPAKAVGCLLRTKFE</sequence>
<evidence type="ECO:0000313" key="2">
    <source>
        <dbReference type="Proteomes" id="UP001151532"/>
    </source>
</evidence>
<accession>A0A9Q0V0U7</accession>
<comment type="caution">
    <text evidence="1">The sequence shown here is derived from an EMBL/GenBank/DDBJ whole genome shotgun (WGS) entry which is preliminary data.</text>
</comment>
<reference evidence="1" key="1">
    <citation type="submission" date="2022-11" db="EMBL/GenBank/DDBJ databases">
        <authorList>
            <person name="Hyden B.L."/>
            <person name="Feng K."/>
            <person name="Yates T."/>
            <person name="Jawdy S."/>
            <person name="Smart L.B."/>
            <person name="Muchero W."/>
        </authorList>
    </citation>
    <scope>NUCLEOTIDE SEQUENCE</scope>
    <source>
        <tissue evidence="1">Shoot tip</tissue>
    </source>
</reference>
<reference evidence="1" key="2">
    <citation type="journal article" date="2023" name="Int. J. Mol. Sci.">
        <title>De Novo Assembly and Annotation of 11 Diverse Shrub Willow (Salix) Genomes Reveals Novel Gene Organization in Sex-Linked Regions.</title>
        <authorList>
            <person name="Hyden B."/>
            <person name="Feng K."/>
            <person name="Yates T.B."/>
            <person name="Jawdy S."/>
            <person name="Cereghino C."/>
            <person name="Smart L.B."/>
            <person name="Muchero W."/>
        </authorList>
    </citation>
    <scope>NUCLEOTIDE SEQUENCE</scope>
    <source>
        <tissue evidence="1">Shoot tip</tissue>
    </source>
</reference>
<gene>
    <name evidence="1" type="ORF">OIU79_000245</name>
</gene>